<gene>
    <name evidence="2" type="ORF">FHR04_16940</name>
</gene>
<proteinExistence type="predicted"/>
<protein>
    <recommendedName>
        <fullName evidence="1">Orc1-like AAA ATPase domain-containing protein</fullName>
    </recommendedName>
</protein>
<dbReference type="InterPro" id="IPR041664">
    <property type="entry name" value="AAA_16"/>
</dbReference>
<dbReference type="EMBL" id="VDMO01000024">
    <property type="protein sequence ID" value="TNM68147.1"/>
    <property type="molecule type" value="Genomic_DNA"/>
</dbReference>
<dbReference type="Pfam" id="PF13191">
    <property type="entry name" value="AAA_16"/>
    <property type="match status" value="1"/>
</dbReference>
<dbReference type="AlphaFoldDB" id="A0A5C4XXB7"/>
<dbReference type="InterPro" id="IPR027417">
    <property type="entry name" value="P-loop_NTPase"/>
</dbReference>
<feature type="domain" description="Orc1-like AAA ATPase" evidence="1">
    <location>
        <begin position="15"/>
        <end position="56"/>
    </location>
</feature>
<dbReference type="SUPFAM" id="SSF52540">
    <property type="entry name" value="P-loop containing nucleoside triphosphate hydrolases"/>
    <property type="match status" value="1"/>
</dbReference>
<organism evidence="2 3">
    <name type="scientific">Deinococcus radiopugnans ATCC 19172</name>
    <dbReference type="NCBI Taxonomy" id="585398"/>
    <lineage>
        <taxon>Bacteria</taxon>
        <taxon>Thermotogati</taxon>
        <taxon>Deinococcota</taxon>
        <taxon>Deinococci</taxon>
        <taxon>Deinococcales</taxon>
        <taxon>Deinococcaceae</taxon>
        <taxon>Deinococcus</taxon>
    </lineage>
</organism>
<name>A0A5C4XXB7_9DEIO</name>
<evidence type="ECO:0000259" key="1">
    <source>
        <dbReference type="Pfam" id="PF13191"/>
    </source>
</evidence>
<dbReference type="Proteomes" id="UP000313988">
    <property type="component" value="Unassembled WGS sequence"/>
</dbReference>
<reference evidence="2 3" key="1">
    <citation type="submission" date="2019-06" db="EMBL/GenBank/DDBJ databases">
        <title>Genome sequence of Deinococcus radiopugnans ATCC 19172.</title>
        <authorList>
            <person name="Maclea K.S."/>
            <person name="Maynard C.R."/>
        </authorList>
    </citation>
    <scope>NUCLEOTIDE SEQUENCE [LARGE SCALE GENOMIC DNA]</scope>
    <source>
        <strain evidence="2 3">ATCC 19172</strain>
    </source>
</reference>
<sequence length="60" mass="6358">MARRPGSPPPGALAPLYGREHDLRQLLKLLQGGVRLLTLRGPGGIGKTALAHHLACAVRQ</sequence>
<evidence type="ECO:0000313" key="3">
    <source>
        <dbReference type="Proteomes" id="UP000313988"/>
    </source>
</evidence>
<evidence type="ECO:0000313" key="2">
    <source>
        <dbReference type="EMBL" id="TNM68147.1"/>
    </source>
</evidence>
<accession>A0A5C4XXB7</accession>
<dbReference type="Gene3D" id="3.40.50.300">
    <property type="entry name" value="P-loop containing nucleotide triphosphate hydrolases"/>
    <property type="match status" value="1"/>
</dbReference>
<comment type="caution">
    <text evidence="2">The sequence shown here is derived from an EMBL/GenBank/DDBJ whole genome shotgun (WGS) entry which is preliminary data.</text>
</comment>